<comment type="caution">
    <text evidence="2">The sequence shown here is derived from an EMBL/GenBank/DDBJ whole genome shotgun (WGS) entry which is preliminary data.</text>
</comment>
<name>A0ABU1AFV5_9BACT</name>
<dbReference type="NCBIfam" id="TIGR02595">
    <property type="entry name" value="PEP_CTERM"/>
    <property type="match status" value="1"/>
</dbReference>
<evidence type="ECO:0000313" key="2">
    <source>
        <dbReference type="EMBL" id="MDQ8193023.1"/>
    </source>
</evidence>
<keyword evidence="1" id="KW-0732">Signal</keyword>
<dbReference type="EMBL" id="JARXIC010000002">
    <property type="protein sequence ID" value="MDQ8193023.1"/>
    <property type="molecule type" value="Genomic_DNA"/>
</dbReference>
<dbReference type="RefSeq" id="WP_308983532.1">
    <property type="nucleotide sequence ID" value="NZ_JARXIC010000002.1"/>
</dbReference>
<gene>
    <name evidence="2" type="ORF">QEH59_01205</name>
</gene>
<accession>A0ABU1AFV5</accession>
<evidence type="ECO:0000313" key="3">
    <source>
        <dbReference type="Proteomes" id="UP001243717"/>
    </source>
</evidence>
<dbReference type="InterPro" id="IPR013424">
    <property type="entry name" value="Ice-binding_C"/>
</dbReference>
<reference evidence="2 3" key="1">
    <citation type="submission" date="2023-04" db="EMBL/GenBank/DDBJ databases">
        <title>A novel bacteria isolated from coastal sediment.</title>
        <authorList>
            <person name="Liu X.-J."/>
            <person name="Du Z.-J."/>
        </authorList>
    </citation>
    <scope>NUCLEOTIDE SEQUENCE [LARGE SCALE GENOMIC DNA]</scope>
    <source>
        <strain evidence="2 3">SDUM461004</strain>
    </source>
</reference>
<proteinExistence type="predicted"/>
<sequence length="252" mass="25821">MKIPTLIILSASVALTSSLSAQATFDYNFTGDGSTDLHGVDGWIVGTASSSIKTDGSTSGSNGAVIAYDFGSGVYETSTYVDMSAASGNNFAAGLFFTNSDPVVGGYVTNSVSPFGTFGIRGNGNLQFWSGEGTAGGVAAGNISNFGYDSATNADMIGLLRVVLDTTVSNWTISAFYTPSTGTEFQVDLNGAASGAEYTYAVNPDNFTGAGIMWSAGGANFDSYSLVPESSSSALLGGVVALMCLAMRRRVR</sequence>
<organism evidence="2 3">
    <name type="scientific">Thalassobacterium sedimentorum</name>
    <dbReference type="NCBI Taxonomy" id="3041258"/>
    <lineage>
        <taxon>Bacteria</taxon>
        <taxon>Pseudomonadati</taxon>
        <taxon>Verrucomicrobiota</taxon>
        <taxon>Opitutia</taxon>
        <taxon>Puniceicoccales</taxon>
        <taxon>Coraliomargaritaceae</taxon>
        <taxon>Thalassobacterium</taxon>
    </lineage>
</organism>
<protein>
    <submittedName>
        <fullName evidence="2">PEP-CTERM sorting domain-containing protein</fullName>
    </submittedName>
</protein>
<keyword evidence="3" id="KW-1185">Reference proteome</keyword>
<evidence type="ECO:0000256" key="1">
    <source>
        <dbReference type="SAM" id="SignalP"/>
    </source>
</evidence>
<dbReference type="Proteomes" id="UP001243717">
    <property type="component" value="Unassembled WGS sequence"/>
</dbReference>
<feature type="chain" id="PRO_5047139557" evidence="1">
    <location>
        <begin position="24"/>
        <end position="252"/>
    </location>
</feature>
<feature type="signal peptide" evidence="1">
    <location>
        <begin position="1"/>
        <end position="23"/>
    </location>
</feature>